<sequence>MLNTKKILSFFISLTLITSISLQAFAKENSTSVKTNSKIETLKINSDTTATIDSSDTNTKTIKVYINDKLDQTVVVNNNSGDITLTKSSGDITHDKISNHIKTVDTTKTKMSPTPNISANAVQSSNLVTPLVNYGDGYSLIKDYYSSYYQMNAHLYWKYEKSWRELAKRFSFTAGTAVGVIIGVLVGFVTAPVTITAILIAAGTGVAGGVITNYIDSSVCFEYRRWNYRVRSDSGYLCLTTYRDDKWEVVYNYLNSTESYLNAGWGGGFAGTDTDILEAGCQQYRLTFGW</sequence>
<protein>
    <submittedName>
        <fullName evidence="2">Uncharacterized protein</fullName>
    </submittedName>
</protein>
<dbReference type="RefSeq" id="WP_406770145.1">
    <property type="nucleotide sequence ID" value="NZ_JBJHZZ010000008.1"/>
</dbReference>
<keyword evidence="1" id="KW-0732">Signal</keyword>
<dbReference type="Proteomes" id="UP001623591">
    <property type="component" value="Unassembled WGS sequence"/>
</dbReference>
<gene>
    <name evidence="2" type="ORF">ACJDUG_12120</name>
</gene>
<organism evidence="2 3">
    <name type="scientific">Candidatus Clostridium stratigraminis</name>
    <dbReference type="NCBI Taxonomy" id="3381661"/>
    <lineage>
        <taxon>Bacteria</taxon>
        <taxon>Bacillati</taxon>
        <taxon>Bacillota</taxon>
        <taxon>Clostridia</taxon>
        <taxon>Eubacteriales</taxon>
        <taxon>Clostridiaceae</taxon>
        <taxon>Clostridium</taxon>
    </lineage>
</organism>
<feature type="signal peptide" evidence="1">
    <location>
        <begin position="1"/>
        <end position="26"/>
    </location>
</feature>
<evidence type="ECO:0000256" key="1">
    <source>
        <dbReference type="SAM" id="SignalP"/>
    </source>
</evidence>
<evidence type="ECO:0000313" key="3">
    <source>
        <dbReference type="Proteomes" id="UP001623591"/>
    </source>
</evidence>
<reference evidence="2 3" key="1">
    <citation type="submission" date="2024-11" db="EMBL/GenBank/DDBJ databases">
        <authorList>
            <person name="Heng Y.C."/>
            <person name="Lim A.C.H."/>
            <person name="Lee J.K.Y."/>
            <person name="Kittelmann S."/>
        </authorList>
    </citation>
    <scope>NUCLEOTIDE SEQUENCE [LARGE SCALE GENOMIC DNA]</scope>
    <source>
        <strain evidence="2 3">WILCCON 0185</strain>
    </source>
</reference>
<dbReference type="EMBL" id="JBJHZZ010000008">
    <property type="protein sequence ID" value="MFL0247717.1"/>
    <property type="molecule type" value="Genomic_DNA"/>
</dbReference>
<keyword evidence="3" id="KW-1185">Reference proteome</keyword>
<evidence type="ECO:0000313" key="2">
    <source>
        <dbReference type="EMBL" id="MFL0247717.1"/>
    </source>
</evidence>
<accession>A0ABW8T7N9</accession>
<name>A0ABW8T7N9_9CLOT</name>
<feature type="chain" id="PRO_5045656475" evidence="1">
    <location>
        <begin position="27"/>
        <end position="290"/>
    </location>
</feature>
<proteinExistence type="predicted"/>
<comment type="caution">
    <text evidence="2">The sequence shown here is derived from an EMBL/GenBank/DDBJ whole genome shotgun (WGS) entry which is preliminary data.</text>
</comment>